<evidence type="ECO:0000313" key="1">
    <source>
        <dbReference type="EMBL" id="JAD30826.1"/>
    </source>
</evidence>
<sequence length="35" mass="4145">MQFFKASYHPQAFDLPLPSYQWPSLHNQCISVHLI</sequence>
<organism evidence="1">
    <name type="scientific">Arundo donax</name>
    <name type="common">Giant reed</name>
    <name type="synonym">Donax arundinaceus</name>
    <dbReference type="NCBI Taxonomy" id="35708"/>
    <lineage>
        <taxon>Eukaryota</taxon>
        <taxon>Viridiplantae</taxon>
        <taxon>Streptophyta</taxon>
        <taxon>Embryophyta</taxon>
        <taxon>Tracheophyta</taxon>
        <taxon>Spermatophyta</taxon>
        <taxon>Magnoliopsida</taxon>
        <taxon>Liliopsida</taxon>
        <taxon>Poales</taxon>
        <taxon>Poaceae</taxon>
        <taxon>PACMAD clade</taxon>
        <taxon>Arundinoideae</taxon>
        <taxon>Arundineae</taxon>
        <taxon>Arundo</taxon>
    </lineage>
</organism>
<proteinExistence type="predicted"/>
<reference evidence="1" key="2">
    <citation type="journal article" date="2015" name="Data Brief">
        <title>Shoot transcriptome of the giant reed, Arundo donax.</title>
        <authorList>
            <person name="Barrero R.A."/>
            <person name="Guerrero F.D."/>
            <person name="Moolhuijzen P."/>
            <person name="Goolsby J.A."/>
            <person name="Tidwell J."/>
            <person name="Bellgard S.E."/>
            <person name="Bellgard M.I."/>
        </authorList>
    </citation>
    <scope>NUCLEOTIDE SEQUENCE</scope>
    <source>
        <tissue evidence="1">Shoot tissue taken approximately 20 cm above the soil surface</tissue>
    </source>
</reference>
<dbReference type="AlphaFoldDB" id="A0A0A8YW45"/>
<reference evidence="1" key="1">
    <citation type="submission" date="2014-09" db="EMBL/GenBank/DDBJ databases">
        <authorList>
            <person name="Magalhaes I.L.F."/>
            <person name="Oliveira U."/>
            <person name="Santos F.R."/>
            <person name="Vidigal T.H.D.A."/>
            <person name="Brescovit A.D."/>
            <person name="Santos A.J."/>
        </authorList>
    </citation>
    <scope>NUCLEOTIDE SEQUENCE</scope>
    <source>
        <tissue evidence="1">Shoot tissue taken approximately 20 cm above the soil surface</tissue>
    </source>
</reference>
<protein>
    <submittedName>
        <fullName evidence="1">Uncharacterized protein</fullName>
    </submittedName>
</protein>
<name>A0A0A8YW45_ARUDO</name>
<accession>A0A0A8YW45</accession>
<dbReference type="EMBL" id="GBRH01267069">
    <property type="protein sequence ID" value="JAD30826.1"/>
    <property type="molecule type" value="Transcribed_RNA"/>
</dbReference>